<sequence>MARSSAVVTATTQHLLRRRQRFVLGDQPTGRPVAAPKPAGAPVR</sequence>
<feature type="region of interest" description="Disordered" evidence="1">
    <location>
        <begin position="19"/>
        <end position="44"/>
    </location>
</feature>
<reference evidence="2 3" key="1">
    <citation type="submission" date="2023-03" db="EMBL/GenBank/DDBJ databases">
        <title>YIM 133296 draft genome.</title>
        <authorList>
            <person name="Xiong L."/>
        </authorList>
    </citation>
    <scope>NUCLEOTIDE SEQUENCE [LARGE SCALE GENOMIC DNA]</scope>
    <source>
        <strain evidence="2 3">YIM 133296</strain>
    </source>
</reference>
<evidence type="ECO:0000256" key="1">
    <source>
        <dbReference type="SAM" id="MobiDB-lite"/>
    </source>
</evidence>
<keyword evidence="3" id="KW-1185">Reference proteome</keyword>
<name>A0ABT6C3U1_9MICO</name>
<evidence type="ECO:0000313" key="2">
    <source>
        <dbReference type="EMBL" id="MDF8263468.1"/>
    </source>
</evidence>
<gene>
    <name evidence="2" type="ORF">P4R38_04315</name>
</gene>
<dbReference type="Proteomes" id="UP001528912">
    <property type="component" value="Unassembled WGS sequence"/>
</dbReference>
<evidence type="ECO:0000313" key="3">
    <source>
        <dbReference type="Proteomes" id="UP001528912"/>
    </source>
</evidence>
<dbReference type="RefSeq" id="WP_275240254.1">
    <property type="nucleotide sequence ID" value="NZ_JARFJC010000048.1"/>
</dbReference>
<comment type="caution">
    <text evidence="2">The sequence shown here is derived from an EMBL/GenBank/DDBJ whole genome shotgun (WGS) entry which is preliminary data.</text>
</comment>
<protein>
    <submittedName>
        <fullName evidence="2">Uncharacterized protein</fullName>
    </submittedName>
</protein>
<accession>A0ABT6C3U1</accession>
<feature type="compositionally biased region" description="Low complexity" evidence="1">
    <location>
        <begin position="30"/>
        <end position="44"/>
    </location>
</feature>
<proteinExistence type="predicted"/>
<dbReference type="EMBL" id="JAROAV010000010">
    <property type="protein sequence ID" value="MDF8263468.1"/>
    <property type="molecule type" value="Genomic_DNA"/>
</dbReference>
<organism evidence="2 3">
    <name type="scientific">Luteipulveratus flavus</name>
    <dbReference type="NCBI Taxonomy" id="3031728"/>
    <lineage>
        <taxon>Bacteria</taxon>
        <taxon>Bacillati</taxon>
        <taxon>Actinomycetota</taxon>
        <taxon>Actinomycetes</taxon>
        <taxon>Micrococcales</taxon>
        <taxon>Dermacoccaceae</taxon>
        <taxon>Luteipulveratus</taxon>
    </lineage>
</organism>